<gene>
    <name evidence="2" type="ORF">GP473_00025</name>
</gene>
<name>A0A7G7YQP5_9CORY</name>
<proteinExistence type="predicted"/>
<accession>A0A7G7YQP5</accession>
<reference evidence="2 3" key="1">
    <citation type="submission" date="2019-12" db="EMBL/GenBank/DDBJ databases">
        <title>Corynebacterium sp. nov., isolated from feces of the Anser Albifrons in China.</title>
        <authorList>
            <person name="Liu Q."/>
        </authorList>
    </citation>
    <scope>NUCLEOTIDE SEQUENCE [LARGE SCALE GENOMIC DNA]</scope>
    <source>
        <strain evidence="2 3">23H37-10</strain>
    </source>
</reference>
<dbReference type="SUPFAM" id="SSF53474">
    <property type="entry name" value="alpha/beta-Hydrolases"/>
    <property type="match status" value="1"/>
</dbReference>
<feature type="region of interest" description="Disordered" evidence="1">
    <location>
        <begin position="447"/>
        <end position="511"/>
    </location>
</feature>
<dbReference type="PANTHER" id="PTHR34853:SF1">
    <property type="entry name" value="LIPASE 5"/>
    <property type="match status" value="1"/>
</dbReference>
<dbReference type="KEGG" id="cans:GP473_00025"/>
<dbReference type="Pfam" id="PF03583">
    <property type="entry name" value="LIP"/>
    <property type="match status" value="1"/>
</dbReference>
<feature type="region of interest" description="Disordered" evidence="1">
    <location>
        <begin position="1"/>
        <end position="67"/>
    </location>
</feature>
<dbReference type="GO" id="GO:0004806">
    <property type="term" value="F:triacylglycerol lipase activity"/>
    <property type="evidence" value="ECO:0007669"/>
    <property type="project" value="InterPro"/>
</dbReference>
<feature type="compositionally biased region" description="Polar residues" evidence="1">
    <location>
        <begin position="22"/>
        <end position="44"/>
    </location>
</feature>
<dbReference type="EMBL" id="CP046883">
    <property type="protein sequence ID" value="QNH96815.1"/>
    <property type="molecule type" value="Genomic_DNA"/>
</dbReference>
<sequence length="511" mass="54165">MAAFPATATAKDANDPGAEMSSLLSSVSKNQYPHGSSTGSSSTKPRTEKGDVDPFYNTDNVTPGAPGDILRKKEVAMSGPINGVHITMPKKATKVMYTTTDMYGKATPVTGYMVEPTVPWTGPGSRPTVVIGRGTVGQGDQCAPTRNWPLDGNPDPLTTGRTVNLEGLYDGIFAAQGVRVFVTDYIGMGTPGMHTYMNRLDQAHAMLDAARAARNLVGKDNFGKVGFYGHSQGGGASAAAIEEGSNYAPDLQIAGGYASAPPADLNAVQKHIDGSDLVGAIGFTINGLIARYPQLKPDLDKNLSPAGKAALEDLSTSCTDEITEKYGYQRTGEWTTSGKDLDALLKDLPAATTAMNDQKIGNGKPSAPVMIISGRNDANVEYEQAKNLAKTWCEKGGQVVYRDDFVPPAEDYNHFIQAISGGPFGLSFLMDRFNNRPVTGTCMGFNNDGPGDGKPDLEGATHSADSSYERSSLGSLVPSAIGDSFYEPGHKKVNKGKTKEEREAEKAKKND</sequence>
<feature type="compositionally biased region" description="Low complexity" evidence="1">
    <location>
        <begin position="1"/>
        <end position="11"/>
    </location>
</feature>
<dbReference type="InterPro" id="IPR029058">
    <property type="entry name" value="AB_hydrolase_fold"/>
</dbReference>
<dbReference type="Proteomes" id="UP000515275">
    <property type="component" value="Chromosome"/>
</dbReference>
<evidence type="ECO:0000313" key="3">
    <source>
        <dbReference type="Proteomes" id="UP000515275"/>
    </source>
</evidence>
<feature type="compositionally biased region" description="Basic and acidic residues" evidence="1">
    <location>
        <begin position="497"/>
        <end position="511"/>
    </location>
</feature>
<evidence type="ECO:0000313" key="2">
    <source>
        <dbReference type="EMBL" id="QNH96815.1"/>
    </source>
</evidence>
<dbReference type="Gene3D" id="1.10.260.130">
    <property type="match status" value="1"/>
</dbReference>
<dbReference type="AlphaFoldDB" id="A0A7G7YQP5"/>
<dbReference type="PANTHER" id="PTHR34853">
    <property type="match status" value="1"/>
</dbReference>
<keyword evidence="2" id="KW-0378">Hydrolase</keyword>
<evidence type="ECO:0000256" key="1">
    <source>
        <dbReference type="SAM" id="MobiDB-lite"/>
    </source>
</evidence>
<keyword evidence="3" id="KW-1185">Reference proteome</keyword>
<organism evidence="2 3">
    <name type="scientific">Corynebacterium anserum</name>
    <dbReference type="NCBI Taxonomy" id="2684406"/>
    <lineage>
        <taxon>Bacteria</taxon>
        <taxon>Bacillati</taxon>
        <taxon>Actinomycetota</taxon>
        <taxon>Actinomycetes</taxon>
        <taxon>Mycobacteriales</taxon>
        <taxon>Corynebacteriaceae</taxon>
        <taxon>Corynebacterium</taxon>
    </lineage>
</organism>
<dbReference type="InterPro" id="IPR005152">
    <property type="entry name" value="Lipase_secreted"/>
</dbReference>
<dbReference type="GO" id="GO:0016042">
    <property type="term" value="P:lipid catabolic process"/>
    <property type="evidence" value="ECO:0007669"/>
    <property type="project" value="InterPro"/>
</dbReference>
<protein>
    <submittedName>
        <fullName evidence="2">Alpha/beta fold hydrolase</fullName>
    </submittedName>
</protein>
<feature type="compositionally biased region" description="Polar residues" evidence="1">
    <location>
        <begin position="463"/>
        <end position="474"/>
    </location>
</feature>
<dbReference type="Gene3D" id="3.40.50.1820">
    <property type="entry name" value="alpha/beta hydrolase"/>
    <property type="match status" value="1"/>
</dbReference>